<accession>A0ACC3NW37</accession>
<keyword evidence="2" id="KW-1185">Reference proteome</keyword>
<dbReference type="EMBL" id="JAUTXU010000006">
    <property type="protein sequence ID" value="KAK3724212.1"/>
    <property type="molecule type" value="Genomic_DNA"/>
</dbReference>
<reference evidence="1" key="1">
    <citation type="submission" date="2023-07" db="EMBL/GenBank/DDBJ databases">
        <title>Black Yeasts Isolated from many extreme environments.</title>
        <authorList>
            <person name="Coleine C."/>
            <person name="Stajich J.E."/>
            <person name="Selbmann L."/>
        </authorList>
    </citation>
    <scope>NUCLEOTIDE SEQUENCE</scope>
    <source>
        <strain evidence="1">CCFEE 5714</strain>
    </source>
</reference>
<organism evidence="1 2">
    <name type="scientific">Vermiconidia calcicola</name>
    <dbReference type="NCBI Taxonomy" id="1690605"/>
    <lineage>
        <taxon>Eukaryota</taxon>
        <taxon>Fungi</taxon>
        <taxon>Dikarya</taxon>
        <taxon>Ascomycota</taxon>
        <taxon>Pezizomycotina</taxon>
        <taxon>Dothideomycetes</taxon>
        <taxon>Dothideomycetidae</taxon>
        <taxon>Mycosphaerellales</taxon>
        <taxon>Extremaceae</taxon>
        <taxon>Vermiconidia</taxon>
    </lineage>
</organism>
<name>A0ACC3NW37_9PEZI</name>
<dbReference type="Proteomes" id="UP001281147">
    <property type="component" value="Unassembled WGS sequence"/>
</dbReference>
<proteinExistence type="predicted"/>
<protein>
    <submittedName>
        <fullName evidence="1">Uncharacterized protein</fullName>
    </submittedName>
</protein>
<evidence type="ECO:0000313" key="1">
    <source>
        <dbReference type="EMBL" id="KAK3724212.1"/>
    </source>
</evidence>
<gene>
    <name evidence="1" type="ORF">LTR37_001337</name>
</gene>
<comment type="caution">
    <text evidence="1">The sequence shown here is derived from an EMBL/GenBank/DDBJ whole genome shotgun (WGS) entry which is preliminary data.</text>
</comment>
<sequence length="411" mass="42767">MRLSKAFVPTALSMTSCARAAVVAVEAGQASPTAFELEARAAQKVDTTLIWHATVDFCGTPGSFCGVGEASTEEAAVPFARDEDTTSTTTTTTTSTVYEKSTVITIPSTPISEVQPALTTAFGAARKQQVPSNEVNSTVTIASTTIVTVIAQPIVTVYVTAAIAERKSDDSSNAPRIGTMTNAGIAKADSLARPQNIERGLNTKYAIVTQLMTSTVPETQTTVIVQVTSSPPPQATDISFTTLSTVLLSETNQSASIRTVPTPTTEVTVVTDVITMTVSSSHSAAAASPVITLTSPFNTNITEVRYSTGSVHSNNTSVDTQSYLDISTFSMTSIVSRTPETVFSTVRSTKVVPAGTSSTGATRTDDTMGYTGAVTSTMGSDSGKMAEVGSFYFPTAMVVAMAVCFGLALLL</sequence>
<evidence type="ECO:0000313" key="2">
    <source>
        <dbReference type="Proteomes" id="UP001281147"/>
    </source>
</evidence>